<keyword evidence="5" id="KW-1185">Reference proteome</keyword>
<evidence type="ECO:0000256" key="1">
    <source>
        <dbReference type="ARBA" id="ARBA00010116"/>
    </source>
</evidence>
<dbReference type="Gene3D" id="2.60.40.10">
    <property type="entry name" value="Immunoglobulins"/>
    <property type="match status" value="1"/>
</dbReference>
<dbReference type="InterPro" id="IPR003344">
    <property type="entry name" value="Big_1_dom"/>
</dbReference>
<gene>
    <name evidence="4" type="ORF">EA187_05415</name>
</gene>
<comment type="caution">
    <text evidence="4">The sequence shown here is derived from an EMBL/GenBank/DDBJ whole genome shotgun (WGS) entry which is preliminary data.</text>
</comment>
<dbReference type="Proteomes" id="UP000282926">
    <property type="component" value="Unassembled WGS sequence"/>
</dbReference>
<evidence type="ECO:0000259" key="3">
    <source>
        <dbReference type="PROSITE" id="PS51127"/>
    </source>
</evidence>
<evidence type="ECO:0000313" key="5">
    <source>
        <dbReference type="Proteomes" id="UP000282926"/>
    </source>
</evidence>
<feature type="domain" description="Big-1" evidence="3">
    <location>
        <begin position="100"/>
        <end position="196"/>
    </location>
</feature>
<evidence type="ECO:0000313" key="4">
    <source>
        <dbReference type="EMBL" id="RVU48868.1"/>
    </source>
</evidence>
<evidence type="ECO:0000256" key="2">
    <source>
        <dbReference type="SAM" id="MobiDB-lite"/>
    </source>
</evidence>
<sequence>MFSARATLRCCTCTWIYACTSPDVPIHHEQHVVFGVLRRKEMMGSYSTKLLALLAAGGLSLTMACGESTVNVPGDDDPRDHQQPDIPGTSRLEHVEPCDPAQLACTRTLAVQDSATISVRLVDADGNPIRNAMIGFALETVVGAQGATLSAANDITDDNGVASTTVRTGGDPNTATGTIRVEATVDQEGVNAVEFNMGINAKDSASYIVEYEHNGSAVLDSVETLFLPPTVTCDAAEEAFNRDGLWPSADFVRNATVNADGSINDVILPSVANNTAYTIIGSAIQNVGTREVNVAVGCSENNPPVQNGVSTVVEIELFDYFPTIAGTYQVTHAFDLRSGLPPSVVDVIDLIATLAESPARFILGCPATQSYCGDGTRGLLDFLLDYAGDSLGGIGDTLRDLQNSSLFALALDFLDDTLDGLLPDWVNEGRDIIGDVTSMLEAFVVEGSIIIDEQPAIDLASGQATAVLLPENNRQLWNDIVLTWSAGCEGQPASCSEVRIRSYDVGENGSAVFGNFGATMIGATALEIDKHPLTLQYGNLILAVIEKVLLPRLFADAPTPIDSLEAMLSELIDCEALAARVGDPGDTFYSAVVQACELLQDEAADTVRDYVNDSLVADSSDNFRIGSPAGEPCEIYQPAVYPPGSSASSGWPGYPLPFIQTLGTPELRCKWEAEFRFSTESQPSILDGTFYGNRSDSGN</sequence>
<organism evidence="4 5">
    <name type="scientific">Lujinxingia sediminis</name>
    <dbReference type="NCBI Taxonomy" id="2480984"/>
    <lineage>
        <taxon>Bacteria</taxon>
        <taxon>Deltaproteobacteria</taxon>
        <taxon>Bradymonadales</taxon>
        <taxon>Lujinxingiaceae</taxon>
        <taxon>Lujinxingia</taxon>
    </lineage>
</organism>
<dbReference type="SUPFAM" id="SSF49373">
    <property type="entry name" value="Invasin/intimin cell-adhesion fragments"/>
    <property type="match status" value="1"/>
</dbReference>
<name>A0ABY0CYX2_9DELT</name>
<reference evidence="4 5" key="1">
    <citation type="submission" date="2019-01" db="EMBL/GenBank/DDBJ databases">
        <title>Lujinxingia litoralis gen. nov., sp. nov. and Lujinxingia sediminis gen. nov., sp. nov., new members in the order Bradymonadales, isolated from coastal sediment.</title>
        <authorList>
            <person name="Li C.-M."/>
        </authorList>
    </citation>
    <scope>NUCLEOTIDE SEQUENCE [LARGE SCALE GENOMIC DNA]</scope>
    <source>
        <strain evidence="4 5">SEH01</strain>
    </source>
</reference>
<protein>
    <recommendedName>
        <fullName evidence="3">Big-1 domain-containing protein</fullName>
    </recommendedName>
</protein>
<dbReference type="PROSITE" id="PS51127">
    <property type="entry name" value="BIG1"/>
    <property type="match status" value="1"/>
</dbReference>
<accession>A0ABY0CYX2</accession>
<dbReference type="InterPro" id="IPR008964">
    <property type="entry name" value="Invasin/intimin_cell_adhesion"/>
</dbReference>
<comment type="similarity">
    <text evidence="1">Belongs to the intimin/invasin family.</text>
</comment>
<proteinExistence type="inferred from homology"/>
<dbReference type="InterPro" id="IPR013783">
    <property type="entry name" value="Ig-like_fold"/>
</dbReference>
<dbReference type="EMBL" id="SADD01000001">
    <property type="protein sequence ID" value="RVU48868.1"/>
    <property type="molecule type" value="Genomic_DNA"/>
</dbReference>
<feature type="region of interest" description="Disordered" evidence="2">
    <location>
        <begin position="69"/>
        <end position="93"/>
    </location>
</feature>